<proteinExistence type="predicted"/>
<reference evidence="6" key="1">
    <citation type="submission" date="2016-06" db="UniProtKB">
        <authorList>
            <consortium name="WormBaseParasite"/>
        </authorList>
    </citation>
    <scope>IDENTIFICATION</scope>
</reference>
<dbReference type="WBParaSite" id="SSLN_0001715301-mRNA-1">
    <property type="protein sequence ID" value="SSLN_0001715301-mRNA-1"/>
    <property type="gene ID" value="SSLN_0001715301"/>
</dbReference>
<evidence type="ECO:0000259" key="3">
    <source>
        <dbReference type="PROSITE" id="PS50157"/>
    </source>
</evidence>
<evidence type="ECO:0000313" key="4">
    <source>
        <dbReference type="EMBL" id="VDM02906.1"/>
    </source>
</evidence>
<dbReference type="OrthoDB" id="6320798at2759"/>
<sequence>MLRQVQLRWSGHHSVGSEPGVVARPGRLRLRQPPAPSPISGLLDSVLTPGSGGGGGESAVAAAQGYYHLKLIHAQVTVPAPPFHGAYSGHRRTTTVELSLKRLFYGDVATGARRLEGLKRRYNDTLKKSLNQLQINPVTWEELAQDRPAWRRSVKTGSAIYKANRIADAKAERAVCKSQALRINTANALALLTCTRCQRTFRARIGLSGHNRT</sequence>
<evidence type="ECO:0000256" key="2">
    <source>
        <dbReference type="SAM" id="MobiDB-lite"/>
    </source>
</evidence>
<evidence type="ECO:0000313" key="6">
    <source>
        <dbReference type="WBParaSite" id="SSLN_0001715301-mRNA-1"/>
    </source>
</evidence>
<feature type="domain" description="C2H2-type" evidence="3">
    <location>
        <begin position="192"/>
        <end position="213"/>
    </location>
</feature>
<name>A0A183TJ72_SCHSO</name>
<keyword evidence="1" id="KW-0863">Zinc-finger</keyword>
<protein>
    <submittedName>
        <fullName evidence="6">C2H2-type domain-containing protein</fullName>
    </submittedName>
</protein>
<gene>
    <name evidence="4" type="ORF">SSLN_LOCUS16520</name>
</gene>
<dbReference type="InterPro" id="IPR013087">
    <property type="entry name" value="Znf_C2H2_type"/>
</dbReference>
<accession>A0A183TJ72</accession>
<reference evidence="4 5" key="2">
    <citation type="submission" date="2018-11" db="EMBL/GenBank/DDBJ databases">
        <authorList>
            <consortium name="Pathogen Informatics"/>
        </authorList>
    </citation>
    <scope>NUCLEOTIDE SEQUENCE [LARGE SCALE GENOMIC DNA]</scope>
    <source>
        <strain evidence="4 5">NST_G2</strain>
    </source>
</reference>
<keyword evidence="5" id="KW-1185">Reference proteome</keyword>
<organism evidence="6">
    <name type="scientific">Schistocephalus solidus</name>
    <name type="common">Tapeworm</name>
    <dbReference type="NCBI Taxonomy" id="70667"/>
    <lineage>
        <taxon>Eukaryota</taxon>
        <taxon>Metazoa</taxon>
        <taxon>Spiralia</taxon>
        <taxon>Lophotrochozoa</taxon>
        <taxon>Platyhelminthes</taxon>
        <taxon>Cestoda</taxon>
        <taxon>Eucestoda</taxon>
        <taxon>Diphyllobothriidea</taxon>
        <taxon>Diphyllobothriidae</taxon>
        <taxon>Schistocephalus</taxon>
    </lineage>
</organism>
<evidence type="ECO:0000313" key="5">
    <source>
        <dbReference type="Proteomes" id="UP000275846"/>
    </source>
</evidence>
<dbReference type="AlphaFoldDB" id="A0A183TJ72"/>
<keyword evidence="1" id="KW-0862">Zinc</keyword>
<dbReference type="Proteomes" id="UP000275846">
    <property type="component" value="Unassembled WGS sequence"/>
</dbReference>
<dbReference type="GO" id="GO:0008270">
    <property type="term" value="F:zinc ion binding"/>
    <property type="evidence" value="ECO:0007669"/>
    <property type="project" value="UniProtKB-KW"/>
</dbReference>
<evidence type="ECO:0000256" key="1">
    <source>
        <dbReference type="PROSITE-ProRule" id="PRU00042"/>
    </source>
</evidence>
<feature type="region of interest" description="Disordered" evidence="2">
    <location>
        <begin position="1"/>
        <end position="21"/>
    </location>
</feature>
<dbReference type="EMBL" id="UYSU01041187">
    <property type="protein sequence ID" value="VDM02906.1"/>
    <property type="molecule type" value="Genomic_DNA"/>
</dbReference>
<keyword evidence="1" id="KW-0479">Metal-binding</keyword>
<dbReference type="PROSITE" id="PS50157">
    <property type="entry name" value="ZINC_FINGER_C2H2_2"/>
    <property type="match status" value="1"/>
</dbReference>